<dbReference type="AlphaFoldDB" id="A0A495WTK7"/>
<dbReference type="SMART" id="SM00471">
    <property type="entry name" value="HDc"/>
    <property type="match status" value="1"/>
</dbReference>
<organism evidence="2 3">
    <name type="scientific">Azonexus fungiphilus</name>
    <dbReference type="NCBI Taxonomy" id="146940"/>
    <lineage>
        <taxon>Bacteria</taxon>
        <taxon>Pseudomonadati</taxon>
        <taxon>Pseudomonadota</taxon>
        <taxon>Betaproteobacteria</taxon>
        <taxon>Rhodocyclales</taxon>
        <taxon>Azonexaceae</taxon>
        <taxon>Azonexus</taxon>
    </lineage>
</organism>
<evidence type="ECO:0000259" key="1">
    <source>
        <dbReference type="SMART" id="SM00471"/>
    </source>
</evidence>
<protein>
    <submittedName>
        <fullName evidence="2">HD domain-containing protein</fullName>
    </submittedName>
</protein>
<dbReference type="PANTHER" id="PTHR46246">
    <property type="entry name" value="GUANOSINE-3',5'-BIS(DIPHOSPHATE) 3'-PYROPHOSPHOHYDROLASE MESH1"/>
    <property type="match status" value="1"/>
</dbReference>
<dbReference type="CDD" id="cd00077">
    <property type="entry name" value="HDc"/>
    <property type="match status" value="1"/>
</dbReference>
<evidence type="ECO:0000313" key="2">
    <source>
        <dbReference type="EMBL" id="RKT63078.1"/>
    </source>
</evidence>
<dbReference type="InterPro" id="IPR003607">
    <property type="entry name" value="HD/PDEase_dom"/>
</dbReference>
<proteinExistence type="predicted"/>
<name>A0A495WTK7_9RHOO</name>
<dbReference type="Gene3D" id="1.10.3210.10">
    <property type="entry name" value="Hypothetical protein af1432"/>
    <property type="match status" value="1"/>
</dbReference>
<dbReference type="Proteomes" id="UP000270626">
    <property type="component" value="Unassembled WGS sequence"/>
</dbReference>
<dbReference type="PANTHER" id="PTHR46246:SF1">
    <property type="entry name" value="GUANOSINE-3',5'-BIS(DIPHOSPHATE) 3'-PYROPHOSPHOHYDROLASE MESH1"/>
    <property type="match status" value="1"/>
</dbReference>
<dbReference type="EMBL" id="RBXP01000001">
    <property type="protein sequence ID" value="RKT63078.1"/>
    <property type="molecule type" value="Genomic_DNA"/>
</dbReference>
<feature type="domain" description="HD/PDEase" evidence="1">
    <location>
        <begin position="61"/>
        <end position="174"/>
    </location>
</feature>
<comment type="caution">
    <text evidence="2">The sequence shown here is derived from an EMBL/GenBank/DDBJ whole genome shotgun (WGS) entry which is preliminary data.</text>
</comment>
<dbReference type="SUPFAM" id="SSF109604">
    <property type="entry name" value="HD-domain/PDEase-like"/>
    <property type="match status" value="1"/>
</dbReference>
<evidence type="ECO:0000313" key="3">
    <source>
        <dbReference type="Proteomes" id="UP000270626"/>
    </source>
</evidence>
<reference evidence="2 3" key="1">
    <citation type="submission" date="2018-10" db="EMBL/GenBank/DDBJ databases">
        <title>Genomic Encyclopedia of Type Strains, Phase IV (KMG-IV): sequencing the most valuable type-strain genomes for metagenomic binning, comparative biology and taxonomic classification.</title>
        <authorList>
            <person name="Goeker M."/>
        </authorList>
    </citation>
    <scope>NUCLEOTIDE SEQUENCE [LARGE SCALE GENOMIC DNA]</scope>
    <source>
        <strain evidence="2 3">DSM 23841</strain>
    </source>
</reference>
<keyword evidence="3" id="KW-1185">Reference proteome</keyword>
<accession>A0A495WTK7</accession>
<gene>
    <name evidence="2" type="ORF">DFR40_0128</name>
</gene>
<sequence>MQNQTRRRTGQLLHHFGYRAANTLLGKSKTKLKGTSMLTEKFAAAVNMAATAHAKQVRKGSNTPYIAHPLGVASLVLEFGGDEEQAIAGLLHDVIEDGGPQFIEPIREQFGERVLSMVEACTDGIPDAKGVKAPWRERKEKYLDHLGATATDALLVSAADKLYNARAILDDLLDPSVGRAVFERFSASKEETLWYYRELGRIFSDRQSPVAHRLNATVIEIQRLAA</sequence>
<dbReference type="Pfam" id="PF13328">
    <property type="entry name" value="HD_4"/>
    <property type="match status" value="1"/>
</dbReference>
<dbReference type="InterPro" id="IPR052194">
    <property type="entry name" value="MESH1"/>
</dbReference>
<dbReference type="GO" id="GO:0008893">
    <property type="term" value="F:guanosine-3',5'-bis(diphosphate) 3'-diphosphatase activity"/>
    <property type="evidence" value="ECO:0007669"/>
    <property type="project" value="TreeGrafter"/>
</dbReference>